<gene>
    <name evidence="2" type="ORF">Sradi_3228100</name>
</gene>
<organism evidence="2">
    <name type="scientific">Sesamum radiatum</name>
    <name type="common">Black benniseed</name>
    <dbReference type="NCBI Taxonomy" id="300843"/>
    <lineage>
        <taxon>Eukaryota</taxon>
        <taxon>Viridiplantae</taxon>
        <taxon>Streptophyta</taxon>
        <taxon>Embryophyta</taxon>
        <taxon>Tracheophyta</taxon>
        <taxon>Spermatophyta</taxon>
        <taxon>Magnoliopsida</taxon>
        <taxon>eudicotyledons</taxon>
        <taxon>Gunneridae</taxon>
        <taxon>Pentapetalae</taxon>
        <taxon>asterids</taxon>
        <taxon>lamiids</taxon>
        <taxon>Lamiales</taxon>
        <taxon>Pedaliaceae</taxon>
        <taxon>Sesamum</taxon>
    </lineage>
</organism>
<dbReference type="AlphaFoldDB" id="A0AAW2RID3"/>
<comment type="caution">
    <text evidence="2">The sequence shown here is derived from an EMBL/GenBank/DDBJ whole genome shotgun (WGS) entry which is preliminary data.</text>
</comment>
<reference evidence="2" key="2">
    <citation type="journal article" date="2024" name="Plant">
        <title>Genomic evolution and insights into agronomic trait innovations of Sesamum species.</title>
        <authorList>
            <person name="Miao H."/>
            <person name="Wang L."/>
            <person name="Qu L."/>
            <person name="Liu H."/>
            <person name="Sun Y."/>
            <person name="Le M."/>
            <person name="Wang Q."/>
            <person name="Wei S."/>
            <person name="Zheng Y."/>
            <person name="Lin W."/>
            <person name="Duan Y."/>
            <person name="Cao H."/>
            <person name="Xiong S."/>
            <person name="Wang X."/>
            <person name="Wei L."/>
            <person name="Li C."/>
            <person name="Ma Q."/>
            <person name="Ju M."/>
            <person name="Zhao R."/>
            <person name="Li G."/>
            <person name="Mu C."/>
            <person name="Tian Q."/>
            <person name="Mei H."/>
            <person name="Zhang T."/>
            <person name="Gao T."/>
            <person name="Zhang H."/>
        </authorList>
    </citation>
    <scope>NUCLEOTIDE SEQUENCE</scope>
    <source>
        <strain evidence="2">G02</strain>
    </source>
</reference>
<evidence type="ECO:0008006" key="3">
    <source>
        <dbReference type="Google" id="ProtNLM"/>
    </source>
</evidence>
<dbReference type="PANTHER" id="PTHR31973">
    <property type="entry name" value="POLYPROTEIN, PUTATIVE-RELATED"/>
    <property type="match status" value="1"/>
</dbReference>
<sequence length="428" mass="47012">MSIYVEGDVIDVVNEGVAEGDGVEVGEGSKGAAGGEGVEVGEGSEGAVEGEGFEGAEVGEGERDELIDSDFDTNGEDYTKGRDNDVIRLEDQVVRYYSESGESSEDEEEDVVNNDEPLNEHSNKSEFKKALQSHAIKTKRTLKFIKNDKIFDVKNVKTKWIKDKYLHKFKSDPKKCVKGFRVDIINELRVNVSKQQAYRAKKAALKEIEGNPDWQYSRLWDCSDEIRSNPNSTVIVGTEQMAGEERFSRFYVCFRALKAGFSAGCRPIIGVDGCHLKGPHGGILLTAIGVDPNNNLFPIAYAIISSKRRTLEPTVHGQEGSSSIVMLPPLPPQDEPTLESCITQQVQSQAAEGPVYRPGPSMYQQLQQSNPQLHPRVQIRAPPPMIGVHGLPVFSTASRTQSGTNHNPIITEGGQKYLDLSQISSTDV</sequence>
<proteinExistence type="predicted"/>
<accession>A0AAW2RID3</accession>
<protein>
    <recommendedName>
        <fullName evidence="3">Transposase</fullName>
    </recommendedName>
</protein>
<feature type="region of interest" description="Disordered" evidence="1">
    <location>
        <begin position="97"/>
        <end position="124"/>
    </location>
</feature>
<dbReference type="EMBL" id="JACGWJ010000013">
    <property type="protein sequence ID" value="KAL0379226.1"/>
    <property type="molecule type" value="Genomic_DNA"/>
</dbReference>
<feature type="region of interest" description="Disordered" evidence="1">
    <location>
        <begin position="21"/>
        <end position="84"/>
    </location>
</feature>
<name>A0AAW2RID3_SESRA</name>
<reference evidence="2" key="1">
    <citation type="submission" date="2020-06" db="EMBL/GenBank/DDBJ databases">
        <authorList>
            <person name="Li T."/>
            <person name="Hu X."/>
            <person name="Zhang T."/>
            <person name="Song X."/>
            <person name="Zhang H."/>
            <person name="Dai N."/>
            <person name="Sheng W."/>
            <person name="Hou X."/>
            <person name="Wei L."/>
        </authorList>
    </citation>
    <scope>NUCLEOTIDE SEQUENCE</scope>
    <source>
        <strain evidence="2">G02</strain>
        <tissue evidence="2">Leaf</tissue>
    </source>
</reference>
<evidence type="ECO:0000313" key="2">
    <source>
        <dbReference type="EMBL" id="KAL0379226.1"/>
    </source>
</evidence>
<feature type="compositionally biased region" description="Gly residues" evidence="1">
    <location>
        <begin position="23"/>
        <end position="44"/>
    </location>
</feature>
<feature type="compositionally biased region" description="Acidic residues" evidence="1">
    <location>
        <begin position="102"/>
        <end position="113"/>
    </location>
</feature>
<evidence type="ECO:0000256" key="1">
    <source>
        <dbReference type="SAM" id="MobiDB-lite"/>
    </source>
</evidence>
<dbReference type="PANTHER" id="PTHR31973:SF191">
    <property type="entry name" value="OS05G0489400 PROTEIN"/>
    <property type="match status" value="1"/>
</dbReference>